<dbReference type="InterPro" id="IPR025447">
    <property type="entry name" value="DUF4192"/>
</dbReference>
<proteinExistence type="predicted"/>
<name>A0ABX8S2D6_NOCIO</name>
<evidence type="ECO:0000313" key="1">
    <source>
        <dbReference type="EMBL" id="QXN94775.1"/>
    </source>
</evidence>
<sequence length="354" mass="37814">MSVHRFDPTALIASMPASLGYEPERQIVLVLFNTGSGERTSARSMVASFALADPVAPAVTRTCDAARQIDATYALAIVVDDRLVDSPPRTAPDSDVEVLLAALVDGLDRASASLAHVWMTRRIVAGSTWWSLTDASDHGVLTDPGQTAAASDREAQGCTTFSSRQALIDSVSPDPGLAAEVERWMPAARTRAQRARQRAGAQDSWDSHYRRGLLHTLFCIADVAAGEELAPAGFAELAMTLSEQMVLDCLHATASSEYQVQAEQLWTQLLRALAGPERAGPAALLAYSAYLRGDGVLARICVQAALDANPSHWTSRLLWAALDRGIPADKLPAWTRFGVAAAADLGIDLARTDP</sequence>
<dbReference type="EMBL" id="CP078145">
    <property type="protein sequence ID" value="QXN94775.1"/>
    <property type="molecule type" value="Genomic_DNA"/>
</dbReference>
<dbReference type="Pfam" id="PF13830">
    <property type="entry name" value="DUF4192"/>
    <property type="match status" value="1"/>
</dbReference>
<reference evidence="1 2" key="1">
    <citation type="submission" date="2021-07" db="EMBL/GenBank/DDBJ databases">
        <title>Whole Genome Sequence of Nocardia Iowensis.</title>
        <authorList>
            <person name="Lamm A."/>
            <person name="Collins-Fairclough A.M."/>
            <person name="Bunk B."/>
            <person name="Sproer C."/>
        </authorList>
    </citation>
    <scope>NUCLEOTIDE SEQUENCE [LARGE SCALE GENOMIC DNA]</scope>
    <source>
        <strain evidence="1 2">NRRL 5646</strain>
    </source>
</reference>
<protein>
    <submittedName>
        <fullName evidence="1">DUF4192 domain-containing protein</fullName>
    </submittedName>
</protein>
<dbReference type="RefSeq" id="WP_218477435.1">
    <property type="nucleotide sequence ID" value="NZ_BAABJN010000007.1"/>
</dbReference>
<keyword evidence="2" id="KW-1185">Reference proteome</keyword>
<organism evidence="1 2">
    <name type="scientific">Nocardia iowensis</name>
    <dbReference type="NCBI Taxonomy" id="204891"/>
    <lineage>
        <taxon>Bacteria</taxon>
        <taxon>Bacillati</taxon>
        <taxon>Actinomycetota</taxon>
        <taxon>Actinomycetes</taxon>
        <taxon>Mycobacteriales</taxon>
        <taxon>Nocardiaceae</taxon>
        <taxon>Nocardia</taxon>
    </lineage>
</organism>
<dbReference type="Proteomes" id="UP000694257">
    <property type="component" value="Chromosome"/>
</dbReference>
<evidence type="ECO:0000313" key="2">
    <source>
        <dbReference type="Proteomes" id="UP000694257"/>
    </source>
</evidence>
<accession>A0ABX8S2D6</accession>
<gene>
    <name evidence="1" type="ORF">KV110_18025</name>
</gene>